<protein>
    <recommendedName>
        <fullName evidence="2 7">Aminomethyltransferase</fullName>
        <ecNumber evidence="2 7">2.1.2.10</ecNumber>
    </recommendedName>
    <alternativeName>
        <fullName evidence="5 7">Glycine cleavage system T protein</fullName>
    </alternativeName>
</protein>
<dbReference type="Proteomes" id="UP000722750">
    <property type="component" value="Unassembled WGS sequence"/>
</dbReference>
<dbReference type="SUPFAM" id="SSF103025">
    <property type="entry name" value="Folate-binding domain"/>
    <property type="match status" value="1"/>
</dbReference>
<evidence type="ECO:0000256" key="5">
    <source>
        <dbReference type="ARBA" id="ARBA00031395"/>
    </source>
</evidence>
<dbReference type="GO" id="GO:0019464">
    <property type="term" value="P:glycine decarboxylation via glycine cleavage system"/>
    <property type="evidence" value="ECO:0007669"/>
    <property type="project" value="UniProtKB-UniRule"/>
</dbReference>
<feature type="domain" description="GCVT N-terminal" evidence="9">
    <location>
        <begin position="10"/>
        <end position="265"/>
    </location>
</feature>
<comment type="caution">
    <text evidence="11">The sequence shown here is derived from an EMBL/GenBank/DDBJ whole genome shotgun (WGS) entry which is preliminary data.</text>
</comment>
<comment type="catalytic activity">
    <reaction evidence="6 7">
        <text>N(6)-[(R)-S(8)-aminomethyldihydrolipoyl]-L-lysyl-[protein] + (6S)-5,6,7,8-tetrahydrofolate = N(6)-[(R)-dihydrolipoyl]-L-lysyl-[protein] + (6R)-5,10-methylene-5,6,7,8-tetrahydrofolate + NH4(+)</text>
        <dbReference type="Rhea" id="RHEA:16945"/>
        <dbReference type="Rhea" id="RHEA-COMP:10475"/>
        <dbReference type="Rhea" id="RHEA-COMP:10492"/>
        <dbReference type="ChEBI" id="CHEBI:15636"/>
        <dbReference type="ChEBI" id="CHEBI:28938"/>
        <dbReference type="ChEBI" id="CHEBI:57453"/>
        <dbReference type="ChEBI" id="CHEBI:83100"/>
        <dbReference type="ChEBI" id="CHEBI:83143"/>
        <dbReference type="EC" id="2.1.2.10"/>
    </reaction>
</comment>
<comment type="function">
    <text evidence="7">The glycine cleavage system catalyzes the degradation of glycine.</text>
</comment>
<dbReference type="Gene3D" id="3.30.70.1400">
    <property type="entry name" value="Aminomethyltransferase beta-barrel domains"/>
    <property type="match status" value="1"/>
</dbReference>
<comment type="similarity">
    <text evidence="1 7">Belongs to the GcvT family.</text>
</comment>
<organism evidence="11 12">
    <name type="scientific">Candidatus Scalindua arabica</name>
    <dbReference type="NCBI Taxonomy" id="1127984"/>
    <lineage>
        <taxon>Bacteria</taxon>
        <taxon>Pseudomonadati</taxon>
        <taxon>Planctomycetota</taxon>
        <taxon>Candidatus Brocadiia</taxon>
        <taxon>Candidatus Brocadiales</taxon>
        <taxon>Candidatus Scalinduaceae</taxon>
        <taxon>Candidatus Scalindua</taxon>
    </lineage>
</organism>
<dbReference type="Gene3D" id="3.30.1360.120">
    <property type="entry name" value="Probable tRNA modification gtpase trme, domain 1"/>
    <property type="match status" value="1"/>
</dbReference>
<evidence type="ECO:0000256" key="6">
    <source>
        <dbReference type="ARBA" id="ARBA00047665"/>
    </source>
</evidence>
<dbReference type="InterPro" id="IPR013977">
    <property type="entry name" value="GcvT_C"/>
</dbReference>
<evidence type="ECO:0000313" key="12">
    <source>
        <dbReference type="Proteomes" id="UP000722750"/>
    </source>
</evidence>
<keyword evidence="3 7" id="KW-0032">Aminotransferase</keyword>
<dbReference type="InterPro" id="IPR027266">
    <property type="entry name" value="TrmE/GcvT-like"/>
</dbReference>
<dbReference type="GO" id="GO:0005960">
    <property type="term" value="C:glycine cleavage complex"/>
    <property type="evidence" value="ECO:0007669"/>
    <property type="project" value="InterPro"/>
</dbReference>
<gene>
    <name evidence="7" type="primary">gcvT</name>
    <name evidence="11" type="ORF">MAG551_01608</name>
</gene>
<dbReference type="HAMAP" id="MF_00259">
    <property type="entry name" value="GcvT"/>
    <property type="match status" value="1"/>
</dbReference>
<dbReference type="Gene3D" id="4.10.1250.10">
    <property type="entry name" value="Aminomethyltransferase fragment"/>
    <property type="match status" value="1"/>
</dbReference>
<evidence type="ECO:0000259" key="9">
    <source>
        <dbReference type="Pfam" id="PF01571"/>
    </source>
</evidence>
<dbReference type="InterPro" id="IPR029043">
    <property type="entry name" value="GcvT/YgfZ_C"/>
</dbReference>
<dbReference type="PIRSF" id="PIRSF006487">
    <property type="entry name" value="GcvT"/>
    <property type="match status" value="1"/>
</dbReference>
<dbReference type="FunFam" id="3.30.70.1400:FF:000001">
    <property type="entry name" value="Aminomethyltransferase"/>
    <property type="match status" value="1"/>
</dbReference>
<name>A0A941W3K7_9BACT</name>
<dbReference type="Gene3D" id="2.40.30.110">
    <property type="entry name" value="Aminomethyltransferase beta-barrel domains"/>
    <property type="match status" value="1"/>
</dbReference>
<feature type="binding site" evidence="8">
    <location>
        <position position="198"/>
    </location>
    <ligand>
        <name>substrate</name>
    </ligand>
</feature>
<dbReference type="NCBIfam" id="NF001567">
    <property type="entry name" value="PRK00389.1"/>
    <property type="match status" value="1"/>
</dbReference>
<dbReference type="InterPro" id="IPR022903">
    <property type="entry name" value="GcvT_bac"/>
</dbReference>
<dbReference type="GO" id="GO:0004047">
    <property type="term" value="F:aminomethyltransferase activity"/>
    <property type="evidence" value="ECO:0007669"/>
    <property type="project" value="UniProtKB-UniRule"/>
</dbReference>
<accession>A0A941W3K7</accession>
<evidence type="ECO:0000256" key="7">
    <source>
        <dbReference type="HAMAP-Rule" id="MF_00259"/>
    </source>
</evidence>
<dbReference type="FunFam" id="4.10.1250.10:FF:000001">
    <property type="entry name" value="Aminomethyltransferase"/>
    <property type="match status" value="1"/>
</dbReference>
<dbReference type="NCBIfam" id="TIGR00528">
    <property type="entry name" value="gcvT"/>
    <property type="match status" value="1"/>
</dbReference>
<reference evidence="11" key="1">
    <citation type="journal article" date="2021" name="ISME J.">
        <title>Fine-scale metabolic discontinuity in a stratified prokaryote microbiome of a Red Sea deep halocline.</title>
        <authorList>
            <person name="Michoud G."/>
            <person name="Ngugi D.K."/>
            <person name="Barozzi A."/>
            <person name="Merlino G."/>
            <person name="Calleja M.L."/>
            <person name="Delgado-Huertas A."/>
            <person name="Moran X.A.G."/>
            <person name="Daffonchio D."/>
        </authorList>
    </citation>
    <scope>NUCLEOTIDE SEQUENCE</scope>
    <source>
        <strain evidence="11">SuakinDeep_MAG55_1</strain>
    </source>
</reference>
<evidence type="ECO:0000256" key="4">
    <source>
        <dbReference type="ARBA" id="ARBA00022679"/>
    </source>
</evidence>
<dbReference type="EMBL" id="JAANXD010000067">
    <property type="protein sequence ID" value="MBS1258549.1"/>
    <property type="molecule type" value="Genomic_DNA"/>
</dbReference>
<dbReference type="InterPro" id="IPR006223">
    <property type="entry name" value="GcvT"/>
</dbReference>
<evidence type="ECO:0000256" key="3">
    <source>
        <dbReference type="ARBA" id="ARBA00022576"/>
    </source>
</evidence>
<dbReference type="InterPro" id="IPR028896">
    <property type="entry name" value="GcvT/YgfZ/DmdA"/>
</dbReference>
<feature type="domain" description="Aminomethyltransferase C-terminal" evidence="10">
    <location>
        <begin position="284"/>
        <end position="360"/>
    </location>
</feature>
<sequence>MADKDKKTPLYDVHVNLRAKIVDYHGYLMPLEYSRIISEHRSVRNNAGLFDISHMGEIIVEGKGATELVQKIITNDISNLPDHKAAYSPICDEEGGILDDIIVFKYNLDKYMLVINCGNIKKDNKWISKFKSDNVNINDASNQISLLAVQGPKSKEVIRLALGDECSVLSHFHFMEVTVGEMQLTVSRTGYTGEDGFEIFVDNSHCVDLWKMLLEKGKDIDLKPAGLGARDTLRLEAGYLLYGNDIDDYITPLEAGIGWTVKFDKTDFIGKDSLLRLKKFGLKRMFVAFKMRDKGIPRTDNEITHNNNVVGKVTSGTFSPSLDIGIGFGYVLKRFAEHKSLVNIRIRGTDYPAQIVDTPFITLDRER</sequence>
<proteinExistence type="inferred from homology"/>
<dbReference type="EC" id="2.1.2.10" evidence="2 7"/>
<evidence type="ECO:0000259" key="10">
    <source>
        <dbReference type="Pfam" id="PF08669"/>
    </source>
</evidence>
<evidence type="ECO:0000256" key="8">
    <source>
        <dbReference type="PIRSR" id="PIRSR006487-1"/>
    </source>
</evidence>
<dbReference type="Pfam" id="PF01571">
    <property type="entry name" value="GCV_T"/>
    <property type="match status" value="1"/>
</dbReference>
<dbReference type="PANTHER" id="PTHR43757:SF2">
    <property type="entry name" value="AMINOMETHYLTRANSFERASE, MITOCHONDRIAL"/>
    <property type="match status" value="1"/>
</dbReference>
<evidence type="ECO:0000313" key="11">
    <source>
        <dbReference type="EMBL" id="MBS1258549.1"/>
    </source>
</evidence>
<dbReference type="InterPro" id="IPR006222">
    <property type="entry name" value="GCVT_N"/>
</dbReference>
<dbReference type="Pfam" id="PF08669">
    <property type="entry name" value="GCV_T_C"/>
    <property type="match status" value="1"/>
</dbReference>
<dbReference type="GO" id="GO:0008483">
    <property type="term" value="F:transaminase activity"/>
    <property type="evidence" value="ECO:0007669"/>
    <property type="project" value="UniProtKB-KW"/>
</dbReference>
<dbReference type="PANTHER" id="PTHR43757">
    <property type="entry name" value="AMINOMETHYLTRANSFERASE"/>
    <property type="match status" value="1"/>
</dbReference>
<evidence type="ECO:0000256" key="2">
    <source>
        <dbReference type="ARBA" id="ARBA00012616"/>
    </source>
</evidence>
<keyword evidence="4 7" id="KW-0808">Transferase</keyword>
<dbReference type="AlphaFoldDB" id="A0A941W3K7"/>
<evidence type="ECO:0000256" key="1">
    <source>
        <dbReference type="ARBA" id="ARBA00008609"/>
    </source>
</evidence>
<dbReference type="SUPFAM" id="SSF101790">
    <property type="entry name" value="Aminomethyltransferase beta-barrel domain"/>
    <property type="match status" value="1"/>
</dbReference>
<comment type="subunit">
    <text evidence="7">The glycine cleavage system is composed of four proteins: P, T, L and H.</text>
</comment>